<evidence type="ECO:0000256" key="1">
    <source>
        <dbReference type="ARBA" id="ARBA00004651"/>
    </source>
</evidence>
<feature type="transmembrane region" description="Helical" evidence="7">
    <location>
        <begin position="15"/>
        <end position="37"/>
    </location>
</feature>
<evidence type="ECO:0000256" key="6">
    <source>
        <dbReference type="ARBA" id="ARBA00023136"/>
    </source>
</evidence>
<protein>
    <submittedName>
        <fullName evidence="10">ATP-binding cassette, subfamily C, CydD</fullName>
    </submittedName>
</protein>
<dbReference type="Proteomes" id="UP000198647">
    <property type="component" value="Unassembled WGS sequence"/>
</dbReference>
<dbReference type="InterPro" id="IPR011527">
    <property type="entry name" value="ABC1_TM_dom"/>
</dbReference>
<evidence type="ECO:0000256" key="5">
    <source>
        <dbReference type="ARBA" id="ARBA00022989"/>
    </source>
</evidence>
<keyword evidence="5 7" id="KW-1133">Transmembrane helix</keyword>
<evidence type="ECO:0000256" key="2">
    <source>
        <dbReference type="ARBA" id="ARBA00022692"/>
    </source>
</evidence>
<proteinExistence type="predicted"/>
<dbReference type="RefSeq" id="WP_093107877.1">
    <property type="nucleotide sequence ID" value="NZ_FNOS01000006.1"/>
</dbReference>
<evidence type="ECO:0000259" key="9">
    <source>
        <dbReference type="PROSITE" id="PS50929"/>
    </source>
</evidence>
<feature type="transmembrane region" description="Helical" evidence="7">
    <location>
        <begin position="135"/>
        <end position="152"/>
    </location>
</feature>
<dbReference type="InterPro" id="IPR014216">
    <property type="entry name" value="ABC_transptr_CydD"/>
</dbReference>
<evidence type="ECO:0000256" key="4">
    <source>
        <dbReference type="ARBA" id="ARBA00022840"/>
    </source>
</evidence>
<keyword evidence="11" id="KW-1185">Reference proteome</keyword>
<reference evidence="10 11" key="1">
    <citation type="submission" date="2016-10" db="EMBL/GenBank/DDBJ databases">
        <authorList>
            <person name="Varghese N."/>
            <person name="Submissions S."/>
        </authorList>
    </citation>
    <scope>NUCLEOTIDE SEQUENCE [LARGE SCALE GENOMIC DNA]</scope>
    <source>
        <strain evidence="10 11">DSM 20748</strain>
    </source>
</reference>
<feature type="transmembrane region" description="Helical" evidence="7">
    <location>
        <begin position="158"/>
        <end position="176"/>
    </location>
</feature>
<accession>A0A1H3HZ69</accession>
<dbReference type="SMART" id="SM00382">
    <property type="entry name" value="AAA"/>
    <property type="match status" value="1"/>
</dbReference>
<dbReference type="Gene3D" id="1.20.1560.10">
    <property type="entry name" value="ABC transporter type 1, transmembrane domain"/>
    <property type="match status" value="1"/>
</dbReference>
<dbReference type="InterPro" id="IPR003439">
    <property type="entry name" value="ABC_transporter-like_ATP-bd"/>
</dbReference>
<dbReference type="InterPro" id="IPR039421">
    <property type="entry name" value="Type_1_exporter"/>
</dbReference>
<gene>
    <name evidence="10" type="ORF">SAMN04488081_2320</name>
</gene>
<dbReference type="PROSITE" id="PS50929">
    <property type="entry name" value="ABC_TM1F"/>
    <property type="match status" value="1"/>
</dbReference>
<dbReference type="SUPFAM" id="SSF52540">
    <property type="entry name" value="P-loop containing nucleoside triphosphate hydrolases"/>
    <property type="match status" value="1"/>
</dbReference>
<dbReference type="PANTHER" id="PTHR24221">
    <property type="entry name" value="ATP-BINDING CASSETTE SUB-FAMILY B"/>
    <property type="match status" value="1"/>
</dbReference>
<evidence type="ECO:0000256" key="3">
    <source>
        <dbReference type="ARBA" id="ARBA00022741"/>
    </source>
</evidence>
<dbReference type="NCBIfam" id="TIGR02857">
    <property type="entry name" value="CydD"/>
    <property type="match status" value="1"/>
</dbReference>
<dbReference type="GO" id="GO:0005524">
    <property type="term" value="F:ATP binding"/>
    <property type="evidence" value="ECO:0007669"/>
    <property type="project" value="UniProtKB-KW"/>
</dbReference>
<dbReference type="EMBL" id="FNOS01000006">
    <property type="protein sequence ID" value="SDY20099.1"/>
    <property type="molecule type" value="Genomic_DNA"/>
</dbReference>
<feature type="domain" description="ABC transporter" evidence="8">
    <location>
        <begin position="334"/>
        <end position="569"/>
    </location>
</feature>
<dbReference type="InterPro" id="IPR003593">
    <property type="entry name" value="AAA+_ATPase"/>
</dbReference>
<comment type="subcellular location">
    <subcellularLocation>
        <location evidence="1">Cell membrane</location>
        <topology evidence="1">Multi-pass membrane protein</topology>
    </subcellularLocation>
</comment>
<dbReference type="SUPFAM" id="SSF90123">
    <property type="entry name" value="ABC transporter transmembrane region"/>
    <property type="match status" value="1"/>
</dbReference>
<dbReference type="PROSITE" id="PS50893">
    <property type="entry name" value="ABC_TRANSPORTER_2"/>
    <property type="match status" value="1"/>
</dbReference>
<dbReference type="Gene3D" id="3.40.50.300">
    <property type="entry name" value="P-loop containing nucleotide triphosphate hydrolases"/>
    <property type="match status" value="1"/>
</dbReference>
<sequence length="576" mass="63904">MKEWNLLLKKEWKKVSVIVLAALLLAVSIIGQGYLFVTIVDRVFVEGGGLSAVLVPLTLLLGVLWIRTGVSTAIARTGVRLASRAKRMMRERLLHKISGASVGESGQVEAGRRVSVFMDAVEETDSYFSGYVPQVIQSLIVPLFLFVTIAVIHLNSAFIILATSPFIPLFYIIIGMKTKEKSEEKVEEMNELSGKFLDILQGLTTLKLFRKAKAQKETIETSSLRFRDATMEVLKTAFVSSLMLELISMLSIGLIALEIALQLIIFENMNFFTAFFILILAPEFYNYLKQLGFAFHTGRTSMGAASKVFEEINKPEDGMQWGEKELSLSCPPHIVLRDATHRYGEDGFYTGPVSVDLTPGKNLAIAGRTGSGKSTLLHLISGLMPVKEGTIEVEEEDLHEYREDEWMNHVSYISQDPYIFSGTLKENIIIGAGGRSSPEEVETALRKAGLYELTQRLEDGMNTPLGEGGRGLSGGEKQRLALARAFLKDPYIVLLDEPTTGLDLETERILSESLTELSQHATMITVAHRLHTIREADEILFLEDGRVAGQGTHEELFGTVDEYRRMTTASQGVEVQ</sequence>
<keyword evidence="4 10" id="KW-0067">ATP-binding</keyword>
<dbReference type="CDD" id="cd18584">
    <property type="entry name" value="ABC_6TM_AarD_CydD"/>
    <property type="match status" value="1"/>
</dbReference>
<dbReference type="PANTHER" id="PTHR24221:SF590">
    <property type="entry name" value="COMPONENT LINKED WITH THE ASSEMBLY OF CYTOCHROME' TRANSPORT TRANSMEMBRANE ATP-BINDING PROTEIN ABC TRANSPORTER CYDD-RELATED"/>
    <property type="match status" value="1"/>
</dbReference>
<evidence type="ECO:0000313" key="11">
    <source>
        <dbReference type="Proteomes" id="UP000198647"/>
    </source>
</evidence>
<dbReference type="InterPro" id="IPR027417">
    <property type="entry name" value="P-loop_NTPase"/>
</dbReference>
<dbReference type="Pfam" id="PF00664">
    <property type="entry name" value="ABC_membrane"/>
    <property type="match status" value="1"/>
</dbReference>
<name>A0A1H3HZ69_9BACI</name>
<dbReference type="PROSITE" id="PS00211">
    <property type="entry name" value="ABC_TRANSPORTER_1"/>
    <property type="match status" value="1"/>
</dbReference>
<feature type="transmembrane region" description="Helical" evidence="7">
    <location>
        <begin position="43"/>
        <end position="66"/>
    </location>
</feature>
<dbReference type="InterPro" id="IPR036640">
    <property type="entry name" value="ABC1_TM_sf"/>
</dbReference>
<feature type="domain" description="ABC transmembrane type-1" evidence="9">
    <location>
        <begin position="17"/>
        <end position="300"/>
    </location>
</feature>
<keyword evidence="6 7" id="KW-0472">Membrane</keyword>
<keyword evidence="2 7" id="KW-0812">Transmembrane</keyword>
<evidence type="ECO:0000256" key="7">
    <source>
        <dbReference type="SAM" id="Phobius"/>
    </source>
</evidence>
<feature type="transmembrane region" description="Helical" evidence="7">
    <location>
        <begin position="242"/>
        <end position="265"/>
    </location>
</feature>
<keyword evidence="3" id="KW-0547">Nucleotide-binding</keyword>
<dbReference type="Pfam" id="PF00005">
    <property type="entry name" value="ABC_tran"/>
    <property type="match status" value="1"/>
</dbReference>
<comment type="caution">
    <text evidence="10">The sequence shown here is derived from an EMBL/GenBank/DDBJ whole genome shotgun (WGS) entry which is preliminary data.</text>
</comment>
<organism evidence="10 11">
    <name type="scientific">Salimicrobium album</name>
    <dbReference type="NCBI Taxonomy" id="50717"/>
    <lineage>
        <taxon>Bacteria</taxon>
        <taxon>Bacillati</taxon>
        <taxon>Bacillota</taxon>
        <taxon>Bacilli</taxon>
        <taxon>Bacillales</taxon>
        <taxon>Bacillaceae</taxon>
        <taxon>Salimicrobium</taxon>
    </lineage>
</organism>
<evidence type="ECO:0000259" key="8">
    <source>
        <dbReference type="PROSITE" id="PS50893"/>
    </source>
</evidence>
<evidence type="ECO:0000313" key="10">
    <source>
        <dbReference type="EMBL" id="SDY20099.1"/>
    </source>
</evidence>
<dbReference type="InterPro" id="IPR017871">
    <property type="entry name" value="ABC_transporter-like_CS"/>
</dbReference>